<evidence type="ECO:0000259" key="8">
    <source>
        <dbReference type="Pfam" id="PF07637"/>
    </source>
</evidence>
<dbReference type="InterPro" id="IPR036909">
    <property type="entry name" value="Cyt_c-like_dom_sf"/>
</dbReference>
<dbReference type="AlphaFoldDB" id="A0A518G471"/>
<dbReference type="Pfam" id="PF07624">
    <property type="entry name" value="PSD2"/>
    <property type="match status" value="1"/>
</dbReference>
<evidence type="ECO:0000256" key="1">
    <source>
        <dbReference type="SAM" id="MobiDB-lite"/>
    </source>
</evidence>
<dbReference type="InterPro" id="IPR013036">
    <property type="entry name" value="DUF1587"/>
</dbReference>
<feature type="domain" description="DUF1587" evidence="4">
    <location>
        <begin position="168"/>
        <end position="231"/>
    </location>
</feature>
<dbReference type="Pfam" id="PF07627">
    <property type="entry name" value="PSCyt3"/>
    <property type="match status" value="1"/>
</dbReference>
<dbReference type="GO" id="GO:0009055">
    <property type="term" value="F:electron transfer activity"/>
    <property type="evidence" value="ECO:0007669"/>
    <property type="project" value="InterPro"/>
</dbReference>
<dbReference type="RefSeq" id="WP_145076289.1">
    <property type="nucleotide sequence ID" value="NZ_CP036298.1"/>
</dbReference>
<feature type="domain" description="DUF1585" evidence="3">
    <location>
        <begin position="841"/>
        <end position="912"/>
    </location>
</feature>
<dbReference type="Pfam" id="PF07626">
    <property type="entry name" value="PSD3"/>
    <property type="match status" value="1"/>
</dbReference>
<evidence type="ECO:0000259" key="7">
    <source>
        <dbReference type="Pfam" id="PF07635"/>
    </source>
</evidence>
<evidence type="ECO:0000313" key="9">
    <source>
        <dbReference type="EMBL" id="QDV23375.1"/>
    </source>
</evidence>
<feature type="domain" description="DUF1592" evidence="6">
    <location>
        <begin position="580"/>
        <end position="707"/>
    </location>
</feature>
<feature type="signal peptide" evidence="2">
    <location>
        <begin position="1"/>
        <end position="19"/>
    </location>
</feature>
<feature type="domain" description="Cytochrome C Planctomycete-type" evidence="7">
    <location>
        <begin position="83"/>
        <end position="130"/>
    </location>
</feature>
<dbReference type="InterPro" id="IPR013043">
    <property type="entry name" value="DUF1595"/>
</dbReference>
<accession>A0A518G471</accession>
<dbReference type="OrthoDB" id="175242at2"/>
<dbReference type="InterPro" id="IPR013039">
    <property type="entry name" value="DUF1588"/>
</dbReference>
<keyword evidence="10" id="KW-1185">Reference proteome</keyword>
<evidence type="ECO:0000256" key="2">
    <source>
        <dbReference type="SAM" id="SignalP"/>
    </source>
</evidence>
<dbReference type="Pfam" id="PF07637">
    <property type="entry name" value="PSD5"/>
    <property type="match status" value="1"/>
</dbReference>
<keyword evidence="2" id="KW-0732">Signal</keyword>
<evidence type="ECO:0008006" key="11">
    <source>
        <dbReference type="Google" id="ProtNLM"/>
    </source>
</evidence>
<feature type="region of interest" description="Disordered" evidence="1">
    <location>
        <begin position="292"/>
        <end position="317"/>
    </location>
</feature>
<feature type="domain" description="DUF1595" evidence="8">
    <location>
        <begin position="515"/>
        <end position="574"/>
    </location>
</feature>
<sequence precursor="true">MNFQLTTVMILLASCIAGAQTPSVAIAQQPTTSDAPTLEEVKTAGALRSSYRKPIPQSQTNAAPQANLKTFRAEIEPALRKVCYVCHGSAIAEGEFRVDTLDPDLLHGEDVDWWVEVRNALSNGEMPPPDADIAMADADRGKVIDWLSSQILVASQVKRSEGPHSSFRRMTRYEFNYALQDLFGLSQDFGSDLLPETVSEDGFRNSSEMLQMTSLQFATYRDAAREALEFATVRGQRPEPVCFSITMDKAGPYYEDWVHENIRELERELETGLDPDVNIQLHQDIIGDFKNARERMGRTSSPRSGGRGSGRSRRGATFLNRETGEEWSRSFPYGFSLWKPTDLKPVPPETLPFVLVLPHGGGQQIDLGNHLPDRGTVKLRFRASRASAEGDSFPSLRLSFGYRPSNNSSREYVLSEEDIAITASPDAPQFYEWLIPLDGIERNPYLRKSRLGMRPNPSEYFSLSNVHQGSEQTEQATVHIDYIEVTAPFVDEWPPRSHQRVFPEQTQFSDEESNARKVLASFMPKAWRRPVSEEELAGRLELFQRIRPAYGDFQEAMIEVLASVLSSPHFLYLTQSSEAITDSELASRLSFFLWSSQPDEELLELAASGRIGDPGTLAHQAERMLADPRAERFTRQFPHQWLGMELLDFLQVDRRAYPDFSEELKQSMQREPIEFFRYVLNEDRSIIDFLHADYALLNQNLAEHYGVEQVFGNHFQKVSLAPETKRGGLLAQAGLLAMNSDGKDSHPLKRGIWVLERLLHDPPPPPPPAVPEIDLTDPEILKMTLKERIEDHRNKPACASCHAKIDPWGIAFENFDAVGAWRDDINGKPVDSTSSLYNHSELAGMEGLKRYLLENRQDQFARAMVHKLASYALGRPLSFADRAEVERIAARLRLEGDGLRTLIRLLVESDLFRTT</sequence>
<name>A0A518G471_9BACT</name>
<evidence type="ECO:0000259" key="6">
    <source>
        <dbReference type="Pfam" id="PF07631"/>
    </source>
</evidence>
<evidence type="ECO:0000259" key="3">
    <source>
        <dbReference type="Pfam" id="PF07624"/>
    </source>
</evidence>
<dbReference type="InterPro" id="IPR011478">
    <property type="entry name" value="DUF1585"/>
</dbReference>
<dbReference type="Pfam" id="PF07631">
    <property type="entry name" value="PSD4"/>
    <property type="match status" value="1"/>
</dbReference>
<dbReference type="EMBL" id="CP036298">
    <property type="protein sequence ID" value="QDV23375.1"/>
    <property type="molecule type" value="Genomic_DNA"/>
</dbReference>
<dbReference type="KEGG" id="ahel:Q31a_16730"/>
<protein>
    <recommendedName>
        <fullName evidence="11">Planctomycete cytochrome C</fullName>
    </recommendedName>
</protein>
<dbReference type="Proteomes" id="UP000318017">
    <property type="component" value="Chromosome"/>
</dbReference>
<reference evidence="9 10" key="1">
    <citation type="submission" date="2019-02" db="EMBL/GenBank/DDBJ databases">
        <title>Deep-cultivation of Planctomycetes and their phenomic and genomic characterization uncovers novel biology.</title>
        <authorList>
            <person name="Wiegand S."/>
            <person name="Jogler M."/>
            <person name="Boedeker C."/>
            <person name="Pinto D."/>
            <person name="Vollmers J."/>
            <person name="Rivas-Marin E."/>
            <person name="Kohn T."/>
            <person name="Peeters S.H."/>
            <person name="Heuer A."/>
            <person name="Rast P."/>
            <person name="Oberbeckmann S."/>
            <person name="Bunk B."/>
            <person name="Jeske O."/>
            <person name="Meyerdierks A."/>
            <person name="Storesund J.E."/>
            <person name="Kallscheuer N."/>
            <person name="Luecker S."/>
            <person name="Lage O.M."/>
            <person name="Pohl T."/>
            <person name="Merkel B.J."/>
            <person name="Hornburger P."/>
            <person name="Mueller R.-W."/>
            <person name="Bruemmer F."/>
            <person name="Labrenz M."/>
            <person name="Spormann A.M."/>
            <person name="Op den Camp H."/>
            <person name="Overmann J."/>
            <person name="Amann R."/>
            <person name="Jetten M.S.M."/>
            <person name="Mascher T."/>
            <person name="Medema M.H."/>
            <person name="Devos D.P."/>
            <person name="Kaster A.-K."/>
            <person name="Ovreas L."/>
            <person name="Rohde M."/>
            <person name="Galperin M.Y."/>
            <person name="Jogler C."/>
        </authorList>
    </citation>
    <scope>NUCLEOTIDE SEQUENCE [LARGE SCALE GENOMIC DNA]</scope>
    <source>
        <strain evidence="9 10">Q31a</strain>
    </source>
</reference>
<dbReference type="GO" id="GO:0020037">
    <property type="term" value="F:heme binding"/>
    <property type="evidence" value="ECO:0007669"/>
    <property type="project" value="InterPro"/>
</dbReference>
<evidence type="ECO:0000259" key="4">
    <source>
        <dbReference type="Pfam" id="PF07626"/>
    </source>
</evidence>
<proteinExistence type="predicted"/>
<gene>
    <name evidence="9" type="ORF">Q31a_16730</name>
</gene>
<organism evidence="9 10">
    <name type="scientific">Aureliella helgolandensis</name>
    <dbReference type="NCBI Taxonomy" id="2527968"/>
    <lineage>
        <taxon>Bacteria</taxon>
        <taxon>Pseudomonadati</taxon>
        <taxon>Planctomycetota</taxon>
        <taxon>Planctomycetia</taxon>
        <taxon>Pirellulales</taxon>
        <taxon>Pirellulaceae</taxon>
        <taxon>Aureliella</taxon>
    </lineage>
</organism>
<feature type="chain" id="PRO_5022133152" description="Planctomycete cytochrome C" evidence="2">
    <location>
        <begin position="20"/>
        <end position="915"/>
    </location>
</feature>
<evidence type="ECO:0000313" key="10">
    <source>
        <dbReference type="Proteomes" id="UP000318017"/>
    </source>
</evidence>
<dbReference type="InterPro" id="IPR011429">
    <property type="entry name" value="Cyt_c_Planctomycete-type"/>
</dbReference>
<feature type="domain" description="DUF1588" evidence="5">
    <location>
        <begin position="726"/>
        <end position="823"/>
    </location>
</feature>
<dbReference type="SUPFAM" id="SSF46626">
    <property type="entry name" value="Cytochrome c"/>
    <property type="match status" value="1"/>
</dbReference>
<dbReference type="Pfam" id="PF07635">
    <property type="entry name" value="PSCyt1"/>
    <property type="match status" value="1"/>
</dbReference>
<dbReference type="InterPro" id="IPR013042">
    <property type="entry name" value="DUF1592"/>
</dbReference>
<evidence type="ECO:0000259" key="5">
    <source>
        <dbReference type="Pfam" id="PF07627"/>
    </source>
</evidence>